<protein>
    <submittedName>
        <fullName evidence="2">Uncharacterized protein</fullName>
    </submittedName>
</protein>
<reference evidence="2 3" key="1">
    <citation type="journal article" date="2015" name="Genome Biol. Evol.">
        <title>Comparative Genomics of a Bacterivorous Green Alga Reveals Evolutionary Causalities and Consequences of Phago-Mixotrophic Mode of Nutrition.</title>
        <authorList>
            <person name="Burns J.A."/>
            <person name="Paasch A."/>
            <person name="Narechania A."/>
            <person name="Kim E."/>
        </authorList>
    </citation>
    <scope>NUCLEOTIDE SEQUENCE [LARGE SCALE GENOMIC DNA]</scope>
    <source>
        <strain evidence="2 3">PLY_AMNH</strain>
    </source>
</reference>
<accession>A0AAE0G225</accession>
<keyword evidence="3" id="KW-1185">Reference proteome</keyword>
<name>A0AAE0G225_9CHLO</name>
<feature type="region of interest" description="Disordered" evidence="1">
    <location>
        <begin position="1"/>
        <end position="26"/>
    </location>
</feature>
<comment type="caution">
    <text evidence="2">The sequence shown here is derived from an EMBL/GenBank/DDBJ whole genome shotgun (WGS) entry which is preliminary data.</text>
</comment>
<evidence type="ECO:0000313" key="3">
    <source>
        <dbReference type="Proteomes" id="UP001190700"/>
    </source>
</evidence>
<dbReference type="AlphaFoldDB" id="A0AAE0G225"/>
<proteinExistence type="predicted"/>
<evidence type="ECO:0000256" key="1">
    <source>
        <dbReference type="SAM" id="MobiDB-lite"/>
    </source>
</evidence>
<organism evidence="2 3">
    <name type="scientific">Cymbomonas tetramitiformis</name>
    <dbReference type="NCBI Taxonomy" id="36881"/>
    <lineage>
        <taxon>Eukaryota</taxon>
        <taxon>Viridiplantae</taxon>
        <taxon>Chlorophyta</taxon>
        <taxon>Pyramimonadophyceae</taxon>
        <taxon>Pyramimonadales</taxon>
        <taxon>Pyramimonadaceae</taxon>
        <taxon>Cymbomonas</taxon>
    </lineage>
</organism>
<evidence type="ECO:0000313" key="2">
    <source>
        <dbReference type="EMBL" id="KAK3270099.1"/>
    </source>
</evidence>
<dbReference type="EMBL" id="LGRX02010573">
    <property type="protein sequence ID" value="KAK3270099.1"/>
    <property type="molecule type" value="Genomic_DNA"/>
</dbReference>
<gene>
    <name evidence="2" type="ORF">CYMTET_21489</name>
</gene>
<dbReference type="Proteomes" id="UP001190700">
    <property type="component" value="Unassembled WGS sequence"/>
</dbReference>
<sequence>MERRSGSPHPRGILERAGGRAGAGIGSASATPALPNLHVGMFSSSPASSLCLNLFEGAEASAPLDSVGQMRCDLRSRRHARRRPTDAQPFSTSGYHRVDVQTSHSVPAVSLPGPGPAGCAPPGFVRAAAPRLPQNNGLCTLYSLCKWLEKVLRAPPRTRRHVAVHLLRCNRMRGEEASPAVLYLCQC</sequence>